<evidence type="ECO:0000256" key="9">
    <source>
        <dbReference type="PROSITE-ProRule" id="PRU00470"/>
    </source>
</evidence>
<keyword evidence="8" id="KW-0539">Nucleus</keyword>
<dbReference type="AlphaFoldDB" id="A0A1Q3DCF5"/>
<keyword evidence="13" id="KW-1185">Reference proteome</keyword>
<dbReference type="PANTHER" id="PTHR31251:SF207">
    <property type="entry name" value="SQUAMOSA PROMOTER-BINDING-LIKE PROTEIN 13A-RELATED"/>
    <property type="match status" value="1"/>
</dbReference>
<feature type="domain" description="SBP-type" evidence="11">
    <location>
        <begin position="19"/>
        <end position="96"/>
    </location>
</feature>
<reference evidence="13" key="1">
    <citation type="submission" date="2016-04" db="EMBL/GenBank/DDBJ databases">
        <title>Cephalotus genome sequencing.</title>
        <authorList>
            <person name="Fukushima K."/>
            <person name="Hasebe M."/>
            <person name="Fang X."/>
        </authorList>
    </citation>
    <scope>NUCLEOTIDE SEQUENCE [LARGE SCALE GENOMIC DNA]</scope>
    <source>
        <strain evidence="13">cv. St1</strain>
    </source>
</reference>
<dbReference type="GO" id="GO:0008270">
    <property type="term" value="F:zinc ion binding"/>
    <property type="evidence" value="ECO:0007669"/>
    <property type="project" value="UniProtKB-KW"/>
</dbReference>
<dbReference type="Pfam" id="PF03110">
    <property type="entry name" value="SBP"/>
    <property type="match status" value="1"/>
</dbReference>
<sequence>MESSSSSGSSKRARAGTQVLSCLVDGCIADLSKCRDYHRRHKVCELHSKTSVVTIRGQEQRFCQQCSRFHSLVEFDEGKRSCRKRLDGHNRRRRKPQPDSLFTNSASFLSNHQGTKYIPFRGSQMFSNSAISSPWSRPEKSEANVMLYNSPLQLNFSDRKNVFPVSLSHNYREGKQFSFLQGTNTALPGASVSRTLLNAHSSSNNGCSSQKMLSNRLNLVVDPNRALSLLSIPLSETREIGLRHMVQPDSIPPAQCFISSQQHNHLGMAAEPSWSALFSDGSDANLRRQDMLQIWADGSSSSGAQQTLSFSWE</sequence>
<dbReference type="Proteomes" id="UP000187406">
    <property type="component" value="Unassembled WGS sequence"/>
</dbReference>
<evidence type="ECO:0000256" key="3">
    <source>
        <dbReference type="ARBA" id="ARBA00022771"/>
    </source>
</evidence>
<dbReference type="InParanoid" id="A0A1Q3DCF5"/>
<keyword evidence="2" id="KW-0479">Metal-binding</keyword>
<evidence type="ECO:0000256" key="7">
    <source>
        <dbReference type="ARBA" id="ARBA00023163"/>
    </source>
</evidence>
<dbReference type="GO" id="GO:0005634">
    <property type="term" value="C:nucleus"/>
    <property type="evidence" value="ECO:0007669"/>
    <property type="project" value="UniProtKB-SubCell"/>
</dbReference>
<keyword evidence="5" id="KW-0805">Transcription regulation</keyword>
<evidence type="ECO:0000256" key="6">
    <source>
        <dbReference type="ARBA" id="ARBA00023125"/>
    </source>
</evidence>
<dbReference type="GO" id="GO:0003677">
    <property type="term" value="F:DNA binding"/>
    <property type="evidence" value="ECO:0007669"/>
    <property type="project" value="UniProtKB-KW"/>
</dbReference>
<dbReference type="InterPro" id="IPR036893">
    <property type="entry name" value="SBP_sf"/>
</dbReference>
<dbReference type="EMBL" id="BDDD01006004">
    <property type="protein sequence ID" value="GAV90142.1"/>
    <property type="molecule type" value="Genomic_DNA"/>
</dbReference>
<feature type="region of interest" description="Disordered" evidence="10">
    <location>
        <begin position="86"/>
        <end position="105"/>
    </location>
</feature>
<keyword evidence="6" id="KW-0238">DNA-binding</keyword>
<accession>A0A1Q3DCF5</accession>
<dbReference type="FunFam" id="4.10.1100.10:FF:000001">
    <property type="entry name" value="Squamosa promoter-binding-like protein 14"/>
    <property type="match status" value="1"/>
</dbReference>
<organism evidence="12 13">
    <name type="scientific">Cephalotus follicularis</name>
    <name type="common">Albany pitcher plant</name>
    <dbReference type="NCBI Taxonomy" id="3775"/>
    <lineage>
        <taxon>Eukaryota</taxon>
        <taxon>Viridiplantae</taxon>
        <taxon>Streptophyta</taxon>
        <taxon>Embryophyta</taxon>
        <taxon>Tracheophyta</taxon>
        <taxon>Spermatophyta</taxon>
        <taxon>Magnoliopsida</taxon>
        <taxon>eudicotyledons</taxon>
        <taxon>Gunneridae</taxon>
        <taxon>Pentapetalae</taxon>
        <taxon>rosids</taxon>
        <taxon>fabids</taxon>
        <taxon>Oxalidales</taxon>
        <taxon>Cephalotaceae</taxon>
        <taxon>Cephalotus</taxon>
    </lineage>
</organism>
<gene>
    <name evidence="12" type="ORF">CFOL_v3_33551</name>
</gene>
<evidence type="ECO:0000256" key="2">
    <source>
        <dbReference type="ARBA" id="ARBA00022723"/>
    </source>
</evidence>
<evidence type="ECO:0000256" key="10">
    <source>
        <dbReference type="SAM" id="MobiDB-lite"/>
    </source>
</evidence>
<evidence type="ECO:0000259" key="11">
    <source>
        <dbReference type="PROSITE" id="PS51141"/>
    </source>
</evidence>
<evidence type="ECO:0000256" key="8">
    <source>
        <dbReference type="ARBA" id="ARBA00023242"/>
    </source>
</evidence>
<keyword evidence="7" id="KW-0804">Transcription</keyword>
<evidence type="ECO:0000313" key="12">
    <source>
        <dbReference type="EMBL" id="GAV90142.1"/>
    </source>
</evidence>
<name>A0A1Q3DCF5_CEPFO</name>
<comment type="subcellular location">
    <subcellularLocation>
        <location evidence="1">Nucleus</location>
    </subcellularLocation>
</comment>
<dbReference type="SUPFAM" id="SSF103612">
    <property type="entry name" value="SBT domain"/>
    <property type="match status" value="1"/>
</dbReference>
<evidence type="ECO:0000313" key="13">
    <source>
        <dbReference type="Proteomes" id="UP000187406"/>
    </source>
</evidence>
<dbReference type="PANTHER" id="PTHR31251">
    <property type="entry name" value="SQUAMOSA PROMOTER-BINDING-LIKE PROTEIN 4"/>
    <property type="match status" value="1"/>
</dbReference>
<evidence type="ECO:0000256" key="1">
    <source>
        <dbReference type="ARBA" id="ARBA00004123"/>
    </source>
</evidence>
<dbReference type="PROSITE" id="PS51141">
    <property type="entry name" value="ZF_SBP"/>
    <property type="match status" value="1"/>
</dbReference>
<protein>
    <submittedName>
        <fullName evidence="12">SBP domain-containing protein</fullName>
    </submittedName>
</protein>
<evidence type="ECO:0000256" key="4">
    <source>
        <dbReference type="ARBA" id="ARBA00022833"/>
    </source>
</evidence>
<proteinExistence type="predicted"/>
<evidence type="ECO:0000256" key="5">
    <source>
        <dbReference type="ARBA" id="ARBA00023015"/>
    </source>
</evidence>
<keyword evidence="3 9" id="KW-0863">Zinc-finger</keyword>
<dbReference type="STRING" id="3775.A0A1Q3DCF5"/>
<dbReference type="InterPro" id="IPR004333">
    <property type="entry name" value="SBP_dom"/>
</dbReference>
<keyword evidence="4" id="KW-0862">Zinc</keyword>
<dbReference type="OrthoDB" id="514967at2759"/>
<dbReference type="InterPro" id="IPR044817">
    <property type="entry name" value="SBP-like"/>
</dbReference>
<comment type="caution">
    <text evidence="12">The sequence shown here is derived from an EMBL/GenBank/DDBJ whole genome shotgun (WGS) entry which is preliminary data.</text>
</comment>
<dbReference type="Gene3D" id="4.10.1100.10">
    <property type="entry name" value="Transcription factor, SBP-box domain"/>
    <property type="match status" value="1"/>
</dbReference>